<name>A0A8J7W7Y8_9EURY</name>
<dbReference type="Proteomes" id="UP000730161">
    <property type="component" value="Unassembled WGS sequence"/>
</dbReference>
<keyword evidence="2" id="KW-1185">Reference proteome</keyword>
<comment type="caution">
    <text evidence="1">The sequence shown here is derived from an EMBL/GenBank/DDBJ whole genome shotgun (WGS) entry which is preliminary data.</text>
</comment>
<gene>
    <name evidence="1" type="ORF">RJ53_06570</name>
</gene>
<sequence>MQRVSDLAGAIKEIGFACTGCGGCCTGDEEQSRVIISPDEIGEILEATAMGRNDIAAPYPEFIDANDGRRFTFAWCLRMKDERCIFLSPDKRCSIYQVRPWICRTYPFMLEGGELVISDCPGLGGDITEADARSLATALLKREEAEEREEQVIRKIFSESSIPAGETVVFDSQGMWSIHG</sequence>
<protein>
    <recommendedName>
        <fullName evidence="3">YkgJ family cysteine cluster protein</fullName>
    </recommendedName>
</protein>
<dbReference type="OrthoDB" id="36424at2157"/>
<evidence type="ECO:0000313" key="2">
    <source>
        <dbReference type="Proteomes" id="UP000730161"/>
    </source>
</evidence>
<proteinExistence type="predicted"/>
<accession>A0A8J7W7Y8</accession>
<dbReference type="EMBL" id="JWHL01000009">
    <property type="protein sequence ID" value="MBR1369173.1"/>
    <property type="molecule type" value="Genomic_DNA"/>
</dbReference>
<reference evidence="1" key="1">
    <citation type="submission" date="2014-12" db="EMBL/GenBank/DDBJ databases">
        <authorList>
            <person name="Huang H.-H."/>
            <person name="Chen S.-C."/>
            <person name="Lai M.-C."/>
        </authorList>
    </citation>
    <scope>NUCLEOTIDE SEQUENCE</scope>
    <source>
        <strain evidence="1">K1F9705b</strain>
    </source>
</reference>
<dbReference type="AlphaFoldDB" id="A0A8J7W7Y8"/>
<evidence type="ECO:0008006" key="3">
    <source>
        <dbReference type="Google" id="ProtNLM"/>
    </source>
</evidence>
<dbReference type="RefSeq" id="WP_211530867.1">
    <property type="nucleotide sequence ID" value="NZ_JWHL01000009.1"/>
</dbReference>
<dbReference type="InterPro" id="IPR005358">
    <property type="entry name" value="Puta_zinc/iron-chelating_dom"/>
</dbReference>
<dbReference type="PANTHER" id="PTHR35866">
    <property type="entry name" value="PUTATIVE-RELATED"/>
    <property type="match status" value="1"/>
</dbReference>
<organism evidence="1 2">
    <name type="scientific">Methanocalculus chunghsingensis</name>
    <dbReference type="NCBI Taxonomy" id="156457"/>
    <lineage>
        <taxon>Archaea</taxon>
        <taxon>Methanobacteriati</taxon>
        <taxon>Methanobacteriota</taxon>
        <taxon>Stenosarchaea group</taxon>
        <taxon>Methanomicrobia</taxon>
        <taxon>Methanomicrobiales</taxon>
        <taxon>Methanocalculaceae</taxon>
        <taxon>Methanocalculus</taxon>
    </lineage>
</organism>
<dbReference type="Pfam" id="PF03692">
    <property type="entry name" value="CxxCxxCC"/>
    <property type="match status" value="1"/>
</dbReference>
<evidence type="ECO:0000313" key="1">
    <source>
        <dbReference type="EMBL" id="MBR1369173.1"/>
    </source>
</evidence>
<dbReference type="PANTHER" id="PTHR35866:SF2">
    <property type="entry name" value="YKGJ FAMILY CYSTEINE CLUSTER PROTEIN"/>
    <property type="match status" value="1"/>
</dbReference>